<dbReference type="SMART" id="SM00418">
    <property type="entry name" value="HTH_ARSR"/>
    <property type="match status" value="1"/>
</dbReference>
<dbReference type="InterPro" id="IPR011991">
    <property type="entry name" value="ArsR-like_HTH"/>
</dbReference>
<dbReference type="InterPro" id="IPR001845">
    <property type="entry name" value="HTH_ArsR_DNA-bd_dom"/>
</dbReference>
<dbReference type="AlphaFoldDB" id="A0A0W8F1P7"/>
<dbReference type="PANTHER" id="PTHR43132">
    <property type="entry name" value="ARSENICAL RESISTANCE OPERON REPRESSOR ARSR-RELATED"/>
    <property type="match status" value="1"/>
</dbReference>
<feature type="transmembrane region" description="Helical" evidence="4">
    <location>
        <begin position="179"/>
        <end position="199"/>
    </location>
</feature>
<dbReference type="Gene3D" id="1.10.10.10">
    <property type="entry name" value="Winged helix-like DNA-binding domain superfamily/Winged helix DNA-binding domain"/>
    <property type="match status" value="1"/>
</dbReference>
<feature type="domain" description="HTH arsR-type" evidence="5">
    <location>
        <begin position="17"/>
        <end position="97"/>
    </location>
</feature>
<evidence type="ECO:0000256" key="2">
    <source>
        <dbReference type="ARBA" id="ARBA00023125"/>
    </source>
</evidence>
<keyword evidence="1" id="KW-0805">Transcription regulation</keyword>
<dbReference type="GO" id="GO:0003700">
    <property type="term" value="F:DNA-binding transcription factor activity"/>
    <property type="evidence" value="ECO:0007669"/>
    <property type="project" value="InterPro"/>
</dbReference>
<evidence type="ECO:0000256" key="1">
    <source>
        <dbReference type="ARBA" id="ARBA00023015"/>
    </source>
</evidence>
<dbReference type="InterPro" id="IPR036388">
    <property type="entry name" value="WH-like_DNA-bd_sf"/>
</dbReference>
<comment type="caution">
    <text evidence="6">The sequence shown here is derived from an EMBL/GenBank/DDBJ whole genome shotgun (WGS) entry which is preliminary data.</text>
</comment>
<evidence type="ECO:0000313" key="6">
    <source>
        <dbReference type="EMBL" id="KUG14733.1"/>
    </source>
</evidence>
<evidence type="ECO:0000256" key="4">
    <source>
        <dbReference type="SAM" id="Phobius"/>
    </source>
</evidence>
<dbReference type="Pfam" id="PF24267">
    <property type="entry name" value="HVO_1552_C"/>
    <property type="match status" value="1"/>
</dbReference>
<dbReference type="CDD" id="cd00090">
    <property type="entry name" value="HTH_ARSR"/>
    <property type="match status" value="1"/>
</dbReference>
<evidence type="ECO:0000256" key="3">
    <source>
        <dbReference type="ARBA" id="ARBA00023163"/>
    </source>
</evidence>
<name>A0A0W8F1P7_9ZZZZ</name>
<gene>
    <name evidence="6" type="ORF">ASZ90_015617</name>
</gene>
<dbReference type="InterPro" id="IPR051011">
    <property type="entry name" value="Metal_resp_trans_reg"/>
</dbReference>
<keyword evidence="4" id="KW-0812">Transmembrane</keyword>
<proteinExistence type="predicted"/>
<evidence type="ECO:0000259" key="5">
    <source>
        <dbReference type="SMART" id="SM00418"/>
    </source>
</evidence>
<reference evidence="6" key="1">
    <citation type="journal article" date="2015" name="Proc. Natl. Acad. Sci. U.S.A.">
        <title>Networks of energetic and metabolic interactions define dynamics in microbial communities.</title>
        <authorList>
            <person name="Embree M."/>
            <person name="Liu J.K."/>
            <person name="Al-Bassam M.M."/>
            <person name="Zengler K."/>
        </authorList>
    </citation>
    <scope>NUCLEOTIDE SEQUENCE</scope>
</reference>
<dbReference type="SUPFAM" id="SSF46785">
    <property type="entry name" value="Winged helix' DNA-binding domain"/>
    <property type="match status" value="1"/>
</dbReference>
<dbReference type="Pfam" id="PF12840">
    <property type="entry name" value="HTH_20"/>
    <property type="match status" value="1"/>
</dbReference>
<dbReference type="PANTHER" id="PTHR43132:SF2">
    <property type="entry name" value="ARSENICAL RESISTANCE OPERON REPRESSOR ARSR-RELATED"/>
    <property type="match status" value="1"/>
</dbReference>
<feature type="transmembrane region" description="Helical" evidence="4">
    <location>
        <begin position="105"/>
        <end position="129"/>
    </location>
</feature>
<dbReference type="InterPro" id="IPR056525">
    <property type="entry name" value="HVO_1552_C"/>
</dbReference>
<organism evidence="6">
    <name type="scientific">hydrocarbon metagenome</name>
    <dbReference type="NCBI Taxonomy" id="938273"/>
    <lineage>
        <taxon>unclassified sequences</taxon>
        <taxon>metagenomes</taxon>
        <taxon>ecological metagenomes</taxon>
    </lineage>
</organism>
<keyword evidence="4" id="KW-0472">Membrane</keyword>
<sequence>MTEEVIVLEPGDERAQKIGKAMASPMANEILNLLSGGPKTASDLTGLLNIPMGTLKYHIENLLEAGIVEIAETRYSVKGREVKVYALRDQLLIVAPRMTNIRSILLKYASLFVVVIVASMALLAILPLVDPGLQAPPSAAPAAFTGNGGGGGGSGDAREVSVLVEQTASGMDQAIPPSAAPVLAFFMGGCMVLLILFLYEAYRWQKTGY</sequence>
<dbReference type="InterPro" id="IPR036390">
    <property type="entry name" value="WH_DNA-bd_sf"/>
</dbReference>
<keyword evidence="3" id="KW-0804">Transcription</keyword>
<accession>A0A0W8F1P7</accession>
<keyword evidence="4" id="KW-1133">Transmembrane helix</keyword>
<keyword evidence="2" id="KW-0238">DNA-binding</keyword>
<dbReference type="EMBL" id="LNQE01001625">
    <property type="protein sequence ID" value="KUG14733.1"/>
    <property type="molecule type" value="Genomic_DNA"/>
</dbReference>
<protein>
    <recommendedName>
        <fullName evidence="5">HTH arsR-type domain-containing protein</fullName>
    </recommendedName>
</protein>
<dbReference type="GO" id="GO:0003677">
    <property type="term" value="F:DNA binding"/>
    <property type="evidence" value="ECO:0007669"/>
    <property type="project" value="UniProtKB-KW"/>
</dbReference>